<sequence length="640" mass="71532">MNDMTAPSKSTPSLEEQLQLVFDEIDTKLQAIESGVLLQRQDLDKTVNQLAILVNECQNKPYASLMQLNLQGTVELCTRFAALYVNVLTDLKHNLSLNSVLVLTKQKRFMSHVLEVSGYGGNRAVLKLLLQKAREKKTRHLTENPAMVRAVMLGGVGDLEPADLVELTLEHSETSALLAIGLLLDRLPLTVTGDAGRTFLLEEYNPYDALRPLDQYRALISNIWMLCSYSTSPRKHDIKKHLNNWFKRVHKARGIQPKPLGSVKHVGNTDNKPVMAVIAETFKSVHAMYRWYAPMIKQLQRDYYLVMVGLKADVDEQSISLFDEFIEVPEEEMNLQPVLNQCTPDIAWFMSVGMRAWSISLANLRWAPLQAMSFGHPATSHSTEMDVVFATPNVYGGAGVVSENTLLLNSRVSNVAQAHKDLKLPPPAVLNDSTVQIAVPCNAMKINLNFVAALKEIERLASKPVRFMFFPNEYGVGHLSTEQRLRSHFPTALVARRTGYEAYLNLLNQNHLALSPFPFGNATSTIDCMVLGLPVISLIGTEPHSRTDFDILDSLGLADYCVADSVENYVQGVVRYLNEPGLLEELRGMVQSKNFMQEHTVLDNEFSVEMCAALNWACKHRDEVAGPRGLVFEGAGRWQA</sequence>
<dbReference type="Proteomes" id="UP001329151">
    <property type="component" value="Chromosome"/>
</dbReference>
<dbReference type="InterPro" id="IPR051939">
    <property type="entry name" value="Glycosyltr_41/O-GlcNAc_trsf"/>
</dbReference>
<evidence type="ECO:0000256" key="2">
    <source>
        <dbReference type="ARBA" id="ARBA00022676"/>
    </source>
</evidence>
<dbReference type="AlphaFoldDB" id="A0AA86MFT5"/>
<keyword evidence="2" id="KW-0328">Glycosyltransferase</keyword>
<dbReference type="KEGG" id="lto:RGQ30_30810"/>
<dbReference type="PANTHER" id="PTHR44835:SF1">
    <property type="entry name" value="PROTEIN O-GLCNAC TRANSFERASE"/>
    <property type="match status" value="1"/>
</dbReference>
<dbReference type="Gene3D" id="3.40.50.11380">
    <property type="match status" value="1"/>
</dbReference>
<evidence type="ECO:0000256" key="3">
    <source>
        <dbReference type="ARBA" id="ARBA00022679"/>
    </source>
</evidence>
<evidence type="ECO:0000313" key="5">
    <source>
        <dbReference type="Proteomes" id="UP001329151"/>
    </source>
</evidence>
<keyword evidence="3 4" id="KW-0808">Transferase</keyword>
<evidence type="ECO:0000256" key="1">
    <source>
        <dbReference type="ARBA" id="ARBA00004922"/>
    </source>
</evidence>
<evidence type="ECO:0000313" key="4">
    <source>
        <dbReference type="EMBL" id="BET27580.1"/>
    </source>
</evidence>
<comment type="pathway">
    <text evidence="1">Protein modification; protein glycosylation.</text>
</comment>
<dbReference type="GO" id="GO:0016757">
    <property type="term" value="F:glycosyltransferase activity"/>
    <property type="evidence" value="ECO:0007669"/>
    <property type="project" value="UniProtKB-KW"/>
</dbReference>
<proteinExistence type="predicted"/>
<gene>
    <name evidence="4" type="ORF">RGQ30_30810</name>
</gene>
<name>A0AA86MFT5_9BURK</name>
<dbReference type="Gene3D" id="3.40.50.2000">
    <property type="entry name" value="Glycogen Phosphorylase B"/>
    <property type="match status" value="1"/>
</dbReference>
<dbReference type="EMBL" id="AP028947">
    <property type="protein sequence ID" value="BET27580.1"/>
    <property type="molecule type" value="Genomic_DNA"/>
</dbReference>
<organism evidence="4 5">
    <name type="scientific">Limnobacter thiooxidans</name>
    <dbReference type="NCBI Taxonomy" id="131080"/>
    <lineage>
        <taxon>Bacteria</taxon>
        <taxon>Pseudomonadati</taxon>
        <taxon>Pseudomonadota</taxon>
        <taxon>Betaproteobacteria</taxon>
        <taxon>Burkholderiales</taxon>
        <taxon>Burkholderiaceae</taxon>
        <taxon>Limnobacter</taxon>
    </lineage>
</organism>
<keyword evidence="5" id="KW-1185">Reference proteome</keyword>
<dbReference type="PANTHER" id="PTHR44835">
    <property type="entry name" value="UDP-N-ACETYLGLUCOSAMINE--PEPTIDE N-ACETYLGLUCOSAMINYLTRANSFERASE SPINDLY-RELATED"/>
    <property type="match status" value="1"/>
</dbReference>
<reference evidence="4 5" key="1">
    <citation type="submission" date="2023-10" db="EMBL/GenBank/DDBJ databases">
        <title>Complete Genome Sequence of Limnobacter thiooxidans CS-K2T, Isolated from freshwater lake sediments in Bavaria, Germany.</title>
        <authorList>
            <person name="Naruki M."/>
            <person name="Watanabe A."/>
            <person name="Warashina T."/>
            <person name="Morita T."/>
            <person name="Arakawa K."/>
        </authorList>
    </citation>
    <scope>NUCLEOTIDE SEQUENCE [LARGE SCALE GENOMIC DNA]</scope>
    <source>
        <strain evidence="4 5">CS-K2</strain>
    </source>
</reference>
<protein>
    <submittedName>
        <fullName evidence="4">Glycosyl transferase</fullName>
    </submittedName>
</protein>
<accession>A0AA86MFT5</accession>